<accession>A0A8K0GLS0</accession>
<gene>
    <name evidence="2" type="ORF">FNV43_RR25005</name>
</gene>
<sequence length="344" mass="38539">MDIGGRKGSRRIWSKEEEDALLNVLDDVVALGQRCDSGQFKSGTLRLIEKKLAKICPGSGLKAQPHIESKLKKWKKQYVIICDMLNKRGFEWNDVSKCVKVGSDEAWLSYVQNNKDARGWRGRYFPLYERLANIFGKDRASQKEAQTPLNVVEENDVDEMNINDNAMDAAASPGQTPFHVENDVHEMNINDNSMDAAASPGQTPLRVVEENDVDEMNIIDNTMDAAASPVSVAQTATTQRTIQSQSSRPYDRFIAGMSEVAGAFIKMLEKHDERLLVLAESLKPKDENYPKFIAEELKRLDVPICDRIKASKALMNVPTNVEILKSLDSDAEKMEFITVLLSDA</sequence>
<dbReference type="EMBL" id="VOIH02000011">
    <property type="protein sequence ID" value="KAF3433902.1"/>
    <property type="molecule type" value="Genomic_DNA"/>
</dbReference>
<reference evidence="2" key="1">
    <citation type="submission" date="2020-03" db="EMBL/GenBank/DDBJ databases">
        <title>A high-quality chromosome-level genome assembly of a woody plant with both climbing and erect habits, Rhamnella rubrinervis.</title>
        <authorList>
            <person name="Lu Z."/>
            <person name="Yang Y."/>
            <person name="Zhu X."/>
            <person name="Sun Y."/>
        </authorList>
    </citation>
    <scope>NUCLEOTIDE SEQUENCE</scope>
    <source>
        <strain evidence="2">BYM</strain>
        <tissue evidence="2">Leaf</tissue>
    </source>
</reference>
<dbReference type="OrthoDB" id="1748457at2759"/>
<dbReference type="PANTHER" id="PTHR46250">
    <property type="entry name" value="MYB/SANT-LIKE DNA-BINDING DOMAIN PROTEIN-RELATED"/>
    <property type="match status" value="1"/>
</dbReference>
<dbReference type="InterPro" id="IPR024752">
    <property type="entry name" value="Myb/SANT-like_dom"/>
</dbReference>
<protein>
    <recommendedName>
        <fullName evidence="1">Myb/SANT-like domain-containing protein</fullName>
    </recommendedName>
</protein>
<comment type="caution">
    <text evidence="2">The sequence shown here is derived from an EMBL/GenBank/DDBJ whole genome shotgun (WGS) entry which is preliminary data.</text>
</comment>
<name>A0A8K0GLS0_9ROSA</name>
<evidence type="ECO:0000313" key="2">
    <source>
        <dbReference type="EMBL" id="KAF3433902.1"/>
    </source>
</evidence>
<organism evidence="2 3">
    <name type="scientific">Rhamnella rubrinervis</name>
    <dbReference type="NCBI Taxonomy" id="2594499"/>
    <lineage>
        <taxon>Eukaryota</taxon>
        <taxon>Viridiplantae</taxon>
        <taxon>Streptophyta</taxon>
        <taxon>Embryophyta</taxon>
        <taxon>Tracheophyta</taxon>
        <taxon>Spermatophyta</taxon>
        <taxon>Magnoliopsida</taxon>
        <taxon>eudicotyledons</taxon>
        <taxon>Gunneridae</taxon>
        <taxon>Pentapetalae</taxon>
        <taxon>rosids</taxon>
        <taxon>fabids</taxon>
        <taxon>Rosales</taxon>
        <taxon>Rhamnaceae</taxon>
        <taxon>rhamnoid group</taxon>
        <taxon>Rhamneae</taxon>
        <taxon>Rhamnella</taxon>
    </lineage>
</organism>
<dbReference type="Proteomes" id="UP000796880">
    <property type="component" value="Unassembled WGS sequence"/>
</dbReference>
<dbReference type="AlphaFoldDB" id="A0A8K0GLS0"/>
<feature type="domain" description="Myb/SANT-like" evidence="1">
    <location>
        <begin position="13"/>
        <end position="110"/>
    </location>
</feature>
<evidence type="ECO:0000313" key="3">
    <source>
        <dbReference type="Proteomes" id="UP000796880"/>
    </source>
</evidence>
<dbReference type="Pfam" id="PF12776">
    <property type="entry name" value="Myb_DNA-bind_3"/>
    <property type="match status" value="1"/>
</dbReference>
<dbReference type="PANTHER" id="PTHR46250:SF15">
    <property type="entry name" value="OS01G0523800 PROTEIN"/>
    <property type="match status" value="1"/>
</dbReference>
<evidence type="ECO:0000259" key="1">
    <source>
        <dbReference type="Pfam" id="PF12776"/>
    </source>
</evidence>
<proteinExistence type="predicted"/>
<keyword evidence="3" id="KW-1185">Reference proteome</keyword>